<dbReference type="Gene3D" id="3.30.565.10">
    <property type="entry name" value="Histidine kinase-like ATPase, C-terminal domain"/>
    <property type="match status" value="1"/>
</dbReference>
<dbReference type="Proteomes" id="UP000661112">
    <property type="component" value="Unassembled WGS sequence"/>
</dbReference>
<dbReference type="InterPro" id="IPR025474">
    <property type="entry name" value="DUF4325"/>
</dbReference>
<proteinExistence type="predicted"/>
<dbReference type="InterPro" id="IPR036890">
    <property type="entry name" value="HATPase_C_sf"/>
</dbReference>
<evidence type="ECO:0000313" key="2">
    <source>
        <dbReference type="EMBL" id="MBD2505127.1"/>
    </source>
</evidence>
<feature type="domain" description="DUF4325" evidence="1">
    <location>
        <begin position="328"/>
        <end position="390"/>
    </location>
</feature>
<dbReference type="RefSeq" id="WP_190479616.1">
    <property type="nucleotide sequence ID" value="NZ_JACJSG010000070.1"/>
</dbReference>
<keyword evidence="3" id="KW-1185">Reference proteome</keyword>
<organism evidence="2 3">
    <name type="scientific">Anabaena azotica FACHB-119</name>
    <dbReference type="NCBI Taxonomy" id="947527"/>
    <lineage>
        <taxon>Bacteria</taxon>
        <taxon>Bacillati</taxon>
        <taxon>Cyanobacteriota</taxon>
        <taxon>Cyanophyceae</taxon>
        <taxon>Nostocales</taxon>
        <taxon>Nostocaceae</taxon>
        <taxon>Anabaena</taxon>
        <taxon>Anabaena azotica</taxon>
    </lineage>
</organism>
<evidence type="ECO:0000313" key="3">
    <source>
        <dbReference type="Proteomes" id="UP000661112"/>
    </source>
</evidence>
<gene>
    <name evidence="2" type="ORF">H6G83_31755</name>
</gene>
<protein>
    <submittedName>
        <fullName evidence="2">STAS-like domain-containing protein</fullName>
    </submittedName>
</protein>
<evidence type="ECO:0000259" key="1">
    <source>
        <dbReference type="Pfam" id="PF14213"/>
    </source>
</evidence>
<dbReference type="EMBL" id="JACJSG010000070">
    <property type="protein sequence ID" value="MBD2505127.1"/>
    <property type="molecule type" value="Genomic_DNA"/>
</dbReference>
<comment type="caution">
    <text evidence="2">The sequence shown here is derived from an EMBL/GenBank/DDBJ whole genome shotgun (WGS) entry which is preliminary data.</text>
</comment>
<dbReference type="Pfam" id="PF14213">
    <property type="entry name" value="DUF4325"/>
    <property type="match status" value="1"/>
</dbReference>
<dbReference type="SUPFAM" id="SSF55874">
    <property type="entry name" value="ATPase domain of HSP90 chaperone/DNA topoisomerase II/histidine kinase"/>
    <property type="match status" value="1"/>
</dbReference>
<name>A0ABR8DD49_9NOST</name>
<sequence length="410" mass="44970">MSSEISTNVNRDGNILTIPSLSSPVVIGNFIRAIYQGNESGYTDFVLDFSAIEGVYPNVCAPLAGLIEYYKVNRGFSFKFSNVPEFLTRTKTLNPVDAAYDDTHRRYPLNVVWKFSSAEEVKSLVDAYLDVVSSSAVCQAGVIQGLEWCLNEVMDNVLQHADTTHGYVMGQIHNTSQHIAVCIYDHGQGILNSFRTSIHSPNNAVDAITIALKEGVTRDKNIGQGNGMWGLNNIVRSNSGLLNIISGSGFVGIRINETKTLPNIPYLSPENNCTTVDFQIDFDKGISIANALGGYEPANIRIENLEDESNNVIYKLAEKNSGTGTRKSGIAIRNEIINIRNQTSSIIVLDFNGVSLISSSFADELIGKLVVQYGFIGFTQGFRLIGMNETIEAITNRSVFQRLSVNNQDL</sequence>
<reference evidence="2 3" key="1">
    <citation type="journal article" date="2020" name="ISME J.">
        <title>Comparative genomics reveals insights into cyanobacterial evolution and habitat adaptation.</title>
        <authorList>
            <person name="Chen M.Y."/>
            <person name="Teng W.K."/>
            <person name="Zhao L."/>
            <person name="Hu C.X."/>
            <person name="Zhou Y.K."/>
            <person name="Han B.P."/>
            <person name="Song L.R."/>
            <person name="Shu W.S."/>
        </authorList>
    </citation>
    <scope>NUCLEOTIDE SEQUENCE [LARGE SCALE GENOMIC DNA]</scope>
    <source>
        <strain evidence="2 3">FACHB-119</strain>
    </source>
</reference>
<accession>A0ABR8DD49</accession>